<keyword evidence="2" id="KW-0732">Signal</keyword>
<name>A0A8C0CIP3_BALMU</name>
<evidence type="ECO:0000313" key="3">
    <source>
        <dbReference type="Ensembl" id="ENSBMSP00010005554.1"/>
    </source>
</evidence>
<dbReference type="Ensembl" id="ENSBMST00010006133.1">
    <property type="protein sequence ID" value="ENSBMSP00010005554.1"/>
    <property type="gene ID" value="ENSBMSG00010004108.1"/>
</dbReference>
<keyword evidence="1" id="KW-1133">Transmembrane helix</keyword>
<sequence length="108" mass="11791">MARAQALVLALTFQLCAPETETPAGKRESVGPSLPLQPAQYDDFQWEQVRIHPGHPGSSDLPHGEAYSQSPFPLHLLPGACYHLLCYLGYIYLIFLGPPSALASVMTQ</sequence>
<reference evidence="3" key="1">
    <citation type="submission" date="2023-09" db="UniProtKB">
        <authorList>
            <consortium name="Ensembl"/>
        </authorList>
    </citation>
    <scope>IDENTIFICATION</scope>
</reference>
<dbReference type="AlphaFoldDB" id="A0A8C0CIP3"/>
<keyword evidence="1" id="KW-0472">Membrane</keyword>
<accession>A0A8C0CIP3</accession>
<dbReference type="GeneTree" id="ENSGT00960000190201"/>
<protein>
    <submittedName>
        <fullName evidence="3">Uncharacterized protein</fullName>
    </submittedName>
</protein>
<organism evidence="3">
    <name type="scientific">Balaenoptera musculus</name>
    <name type="common">Blue whale</name>
    <dbReference type="NCBI Taxonomy" id="9771"/>
    <lineage>
        <taxon>Eukaryota</taxon>
        <taxon>Metazoa</taxon>
        <taxon>Chordata</taxon>
        <taxon>Craniata</taxon>
        <taxon>Vertebrata</taxon>
        <taxon>Euteleostomi</taxon>
        <taxon>Mammalia</taxon>
        <taxon>Eutheria</taxon>
        <taxon>Laurasiatheria</taxon>
        <taxon>Artiodactyla</taxon>
        <taxon>Whippomorpha</taxon>
        <taxon>Cetacea</taxon>
        <taxon>Mysticeti</taxon>
        <taxon>Balaenopteridae</taxon>
        <taxon>Balaenoptera</taxon>
    </lineage>
</organism>
<evidence type="ECO:0000256" key="1">
    <source>
        <dbReference type="SAM" id="Phobius"/>
    </source>
</evidence>
<feature type="chain" id="PRO_5034419369" evidence="2">
    <location>
        <begin position="19"/>
        <end position="108"/>
    </location>
</feature>
<proteinExistence type="predicted"/>
<feature type="signal peptide" evidence="2">
    <location>
        <begin position="1"/>
        <end position="18"/>
    </location>
</feature>
<keyword evidence="1" id="KW-0812">Transmembrane</keyword>
<feature type="transmembrane region" description="Helical" evidence="1">
    <location>
        <begin position="76"/>
        <end position="96"/>
    </location>
</feature>
<evidence type="ECO:0000256" key="2">
    <source>
        <dbReference type="SAM" id="SignalP"/>
    </source>
</evidence>